<proteinExistence type="predicted"/>
<sequence>MGITKQSKGNCSFYSFFPTLPRFGRWFYSYYSNLWD</sequence>
<feature type="non-terminal residue" evidence="1">
    <location>
        <position position="1"/>
    </location>
</feature>
<evidence type="ECO:0000313" key="1">
    <source>
        <dbReference type="EMBL" id="SVD45992.1"/>
    </source>
</evidence>
<accession>A0A382VHH8</accession>
<reference evidence="1" key="1">
    <citation type="submission" date="2018-05" db="EMBL/GenBank/DDBJ databases">
        <authorList>
            <person name="Lanie J.A."/>
            <person name="Ng W.-L."/>
            <person name="Kazmierczak K.M."/>
            <person name="Andrzejewski T.M."/>
            <person name="Davidsen T.M."/>
            <person name="Wayne K.J."/>
            <person name="Tettelin H."/>
            <person name="Glass J.I."/>
            <person name="Rusch D."/>
            <person name="Podicherti R."/>
            <person name="Tsui H.-C.T."/>
            <person name="Winkler M.E."/>
        </authorList>
    </citation>
    <scope>NUCLEOTIDE SEQUENCE</scope>
</reference>
<protein>
    <submittedName>
        <fullName evidence="1">Uncharacterized protein</fullName>
    </submittedName>
</protein>
<gene>
    <name evidence="1" type="ORF">METZ01_LOCUS398846</name>
</gene>
<organism evidence="1">
    <name type="scientific">marine metagenome</name>
    <dbReference type="NCBI Taxonomy" id="408172"/>
    <lineage>
        <taxon>unclassified sequences</taxon>
        <taxon>metagenomes</taxon>
        <taxon>ecological metagenomes</taxon>
    </lineage>
</organism>
<feature type="non-terminal residue" evidence="1">
    <location>
        <position position="36"/>
    </location>
</feature>
<name>A0A382VHH8_9ZZZZ</name>
<dbReference type="EMBL" id="UINC01152035">
    <property type="protein sequence ID" value="SVD45992.1"/>
    <property type="molecule type" value="Genomic_DNA"/>
</dbReference>
<dbReference type="AlphaFoldDB" id="A0A382VHH8"/>